<feature type="transmembrane region" description="Helical" evidence="1">
    <location>
        <begin position="199"/>
        <end position="222"/>
    </location>
</feature>
<dbReference type="Proteomes" id="UP000029725">
    <property type="component" value="Unassembled WGS sequence"/>
</dbReference>
<feature type="transmembrane region" description="Helical" evidence="1">
    <location>
        <begin position="98"/>
        <end position="118"/>
    </location>
</feature>
<feature type="transmembrane region" description="Helical" evidence="1">
    <location>
        <begin position="234"/>
        <end position="251"/>
    </location>
</feature>
<dbReference type="RefSeq" id="XP_013239527.1">
    <property type="nucleotide sequence ID" value="XM_013384073.1"/>
</dbReference>
<dbReference type="EMBL" id="JMKJ01000012">
    <property type="protein sequence ID" value="KGG53091.1"/>
    <property type="molecule type" value="Genomic_DNA"/>
</dbReference>
<sequence>MFSAKLGIDLYENGITSIISNLDVYAADKLHNLIHSSTVLSSIAYKFEMVLIFLGALIIALLYSDYSETYKNNPPRLAVSSYRVSSTPALIGKFFEPLIALAFWQFLSHVFLQVVVSFHSMKNVDEYAENAVKLFNVIMPFGALIPYMCSQAYEALYNQYTSSNCIIRSFLLGGLYWITRRSIRNLSLKPDSPCFIGSFYSVFFYAAIYILSFILTTTHLNILPLAKVVRSSDIFFSILNVSLMLFGKNIFEGFVNIRLLFFQLKEYVRYDYFYTVSFILIMKSKHLFDI</sequence>
<keyword evidence="1" id="KW-0472">Membrane</keyword>
<dbReference type="HOGENOM" id="CLU_960042_0_0_1"/>
<keyword evidence="3" id="KW-1185">Reference proteome</keyword>
<accession>A0A098VZB3</accession>
<dbReference type="GeneID" id="25258011"/>
<keyword evidence="1" id="KW-1133">Transmembrane helix</keyword>
<reference evidence="2 3" key="1">
    <citation type="submission" date="2014-04" db="EMBL/GenBank/DDBJ databases">
        <title>A new species of microsporidia sheds light on the evolution of extreme parasitism.</title>
        <authorList>
            <person name="Haag K.L."/>
            <person name="James T.Y."/>
            <person name="Larsson R."/>
            <person name="Schaer T.M."/>
            <person name="Refardt D."/>
            <person name="Pombert J.-F."/>
            <person name="Ebert D."/>
        </authorList>
    </citation>
    <scope>NUCLEOTIDE SEQUENCE [LARGE SCALE GENOMIC DNA]</scope>
    <source>
        <strain evidence="2 3">UGP3</strain>
        <tissue evidence="2">Spores</tissue>
    </source>
</reference>
<dbReference type="VEuPathDB" id="MicrosporidiaDB:DI09_110p10"/>
<evidence type="ECO:0000313" key="3">
    <source>
        <dbReference type="Proteomes" id="UP000029725"/>
    </source>
</evidence>
<organism evidence="2 3">
    <name type="scientific">Mitosporidium daphniae</name>
    <dbReference type="NCBI Taxonomy" id="1485682"/>
    <lineage>
        <taxon>Eukaryota</taxon>
        <taxon>Fungi</taxon>
        <taxon>Fungi incertae sedis</taxon>
        <taxon>Microsporidia</taxon>
        <taxon>Mitosporidium</taxon>
    </lineage>
</organism>
<comment type="caution">
    <text evidence="2">The sequence shown here is derived from an EMBL/GenBank/DDBJ whole genome shotgun (WGS) entry which is preliminary data.</text>
</comment>
<evidence type="ECO:0000256" key="1">
    <source>
        <dbReference type="SAM" id="Phobius"/>
    </source>
</evidence>
<feature type="non-terminal residue" evidence="2">
    <location>
        <position position="290"/>
    </location>
</feature>
<protein>
    <submittedName>
        <fullName evidence="2">Uncharacterized protein</fullName>
    </submittedName>
</protein>
<gene>
    <name evidence="2" type="ORF">DI09_110p10</name>
</gene>
<proteinExistence type="predicted"/>
<feature type="transmembrane region" description="Helical" evidence="1">
    <location>
        <begin position="130"/>
        <end position="148"/>
    </location>
</feature>
<feature type="transmembrane region" description="Helical" evidence="1">
    <location>
        <begin position="160"/>
        <end position="178"/>
    </location>
</feature>
<feature type="transmembrane region" description="Helical" evidence="1">
    <location>
        <begin position="43"/>
        <end position="63"/>
    </location>
</feature>
<keyword evidence="1" id="KW-0812">Transmembrane</keyword>
<evidence type="ECO:0000313" key="2">
    <source>
        <dbReference type="EMBL" id="KGG53091.1"/>
    </source>
</evidence>
<dbReference type="AlphaFoldDB" id="A0A098VZB3"/>
<name>A0A098VZB3_9MICR</name>